<sequence>MPHRCTGLIAGQASPAALSCTPRASGNSTSSGIRLGRYHSTLTWRAPIQLKGALQASRQACRNAGMSHTSFKAGCMPSCACLRRNY</sequence>
<keyword evidence="2" id="KW-1185">Reference proteome</keyword>
<dbReference type="PROSITE" id="PS51257">
    <property type="entry name" value="PROKAR_LIPOPROTEIN"/>
    <property type="match status" value="1"/>
</dbReference>
<accession>A0AAW1P7C5</accession>
<dbReference type="Proteomes" id="UP001465755">
    <property type="component" value="Unassembled WGS sequence"/>
</dbReference>
<evidence type="ECO:0000313" key="1">
    <source>
        <dbReference type="EMBL" id="KAK9805461.1"/>
    </source>
</evidence>
<dbReference type="EMBL" id="JALJOQ010000043">
    <property type="protein sequence ID" value="KAK9805461.1"/>
    <property type="molecule type" value="Genomic_DNA"/>
</dbReference>
<name>A0AAW1P7C5_9CHLO</name>
<proteinExistence type="predicted"/>
<evidence type="ECO:0000313" key="2">
    <source>
        <dbReference type="Proteomes" id="UP001465755"/>
    </source>
</evidence>
<comment type="caution">
    <text evidence="1">The sequence shown here is derived from an EMBL/GenBank/DDBJ whole genome shotgun (WGS) entry which is preliminary data.</text>
</comment>
<reference evidence="1 2" key="1">
    <citation type="journal article" date="2024" name="Nat. Commun.">
        <title>Phylogenomics reveals the evolutionary origins of lichenization in chlorophyte algae.</title>
        <authorList>
            <person name="Puginier C."/>
            <person name="Libourel C."/>
            <person name="Otte J."/>
            <person name="Skaloud P."/>
            <person name="Haon M."/>
            <person name="Grisel S."/>
            <person name="Petersen M."/>
            <person name="Berrin J.G."/>
            <person name="Delaux P.M."/>
            <person name="Dal Grande F."/>
            <person name="Keller J."/>
        </authorList>
    </citation>
    <scope>NUCLEOTIDE SEQUENCE [LARGE SCALE GENOMIC DNA]</scope>
    <source>
        <strain evidence="1 2">SAG 2036</strain>
    </source>
</reference>
<protein>
    <submittedName>
        <fullName evidence="1">Uncharacterized protein</fullName>
    </submittedName>
</protein>
<gene>
    <name evidence="1" type="ORF">WJX73_010036</name>
</gene>
<dbReference type="AlphaFoldDB" id="A0AAW1P7C5"/>
<organism evidence="1 2">
    <name type="scientific">Symbiochloris irregularis</name>
    <dbReference type="NCBI Taxonomy" id="706552"/>
    <lineage>
        <taxon>Eukaryota</taxon>
        <taxon>Viridiplantae</taxon>
        <taxon>Chlorophyta</taxon>
        <taxon>core chlorophytes</taxon>
        <taxon>Trebouxiophyceae</taxon>
        <taxon>Trebouxiales</taxon>
        <taxon>Trebouxiaceae</taxon>
        <taxon>Symbiochloris</taxon>
    </lineage>
</organism>